<feature type="non-terminal residue" evidence="2">
    <location>
        <position position="162"/>
    </location>
</feature>
<sequence>MVRHVQHMSQPTQLLVLDTFINGSTRCTTENSLSNSLLMDTPTPTHTRYGSETTIVEHLRTSQFRCSNRPSPTAIQQNSLHLFLVFIGLELREVTTPSEFIQEQSKRNVAETSSTAHDRFRPSWGSSGRRSPRFSVNCMFHVNPVRTSSASRIYMYRDISNI</sequence>
<reference evidence="2 3" key="1">
    <citation type="journal article" date="2018" name="Biotechnol. Adv.">
        <title>Improved genomic resources and new bioinformatic workflow for the carcinogenic parasite Clonorchis sinensis: Biotechnological implications.</title>
        <authorList>
            <person name="Wang D."/>
            <person name="Korhonen P.K."/>
            <person name="Gasser R.B."/>
            <person name="Young N.D."/>
        </authorList>
    </citation>
    <scope>NUCLEOTIDE SEQUENCE [LARGE SCALE GENOMIC DNA]</scope>
    <source>
        <strain evidence="2">Cs-k2</strain>
    </source>
</reference>
<gene>
    <name evidence="2" type="ORF">CSKR_105579</name>
</gene>
<dbReference type="InParanoid" id="A0A419PNK7"/>
<dbReference type="AlphaFoldDB" id="A0A419PNK7"/>
<evidence type="ECO:0000313" key="2">
    <source>
        <dbReference type="EMBL" id="KAG5451073.1"/>
    </source>
</evidence>
<accession>A0A419PNK7</accession>
<feature type="region of interest" description="Disordered" evidence="1">
    <location>
        <begin position="105"/>
        <end position="129"/>
    </location>
</feature>
<name>A0A419PNK7_CLOSI</name>
<dbReference type="EMBL" id="NIRI02000042">
    <property type="protein sequence ID" value="KAG5451073.1"/>
    <property type="molecule type" value="Genomic_DNA"/>
</dbReference>
<dbReference type="Proteomes" id="UP000286415">
    <property type="component" value="Unassembled WGS sequence"/>
</dbReference>
<evidence type="ECO:0000256" key="1">
    <source>
        <dbReference type="SAM" id="MobiDB-lite"/>
    </source>
</evidence>
<proteinExistence type="predicted"/>
<comment type="caution">
    <text evidence="2">The sequence shown here is derived from an EMBL/GenBank/DDBJ whole genome shotgun (WGS) entry which is preliminary data.</text>
</comment>
<reference evidence="2 3" key="2">
    <citation type="journal article" date="2021" name="Genomics">
        <title>High-quality reference genome for Clonorchis sinensis.</title>
        <authorList>
            <person name="Young N.D."/>
            <person name="Stroehlein A.J."/>
            <person name="Kinkar L."/>
            <person name="Wang T."/>
            <person name="Sohn W.M."/>
            <person name="Chang B.C.H."/>
            <person name="Kaur P."/>
            <person name="Weisz D."/>
            <person name="Dudchenko O."/>
            <person name="Aiden E.L."/>
            <person name="Korhonen P.K."/>
            <person name="Gasser R.B."/>
        </authorList>
    </citation>
    <scope>NUCLEOTIDE SEQUENCE [LARGE SCALE GENOMIC DNA]</scope>
    <source>
        <strain evidence="2">Cs-k2</strain>
    </source>
</reference>
<evidence type="ECO:0000313" key="3">
    <source>
        <dbReference type="Proteomes" id="UP000286415"/>
    </source>
</evidence>
<protein>
    <submittedName>
        <fullName evidence="2">Uncharacterized protein</fullName>
    </submittedName>
</protein>
<organism evidence="2 3">
    <name type="scientific">Clonorchis sinensis</name>
    <name type="common">Chinese liver fluke</name>
    <dbReference type="NCBI Taxonomy" id="79923"/>
    <lineage>
        <taxon>Eukaryota</taxon>
        <taxon>Metazoa</taxon>
        <taxon>Spiralia</taxon>
        <taxon>Lophotrochozoa</taxon>
        <taxon>Platyhelminthes</taxon>
        <taxon>Trematoda</taxon>
        <taxon>Digenea</taxon>
        <taxon>Opisthorchiida</taxon>
        <taxon>Opisthorchiata</taxon>
        <taxon>Opisthorchiidae</taxon>
        <taxon>Clonorchis</taxon>
    </lineage>
</organism>
<keyword evidence="3" id="KW-1185">Reference proteome</keyword>